<feature type="domain" description="Thioredoxin" evidence="10">
    <location>
        <begin position="1"/>
        <end position="100"/>
    </location>
</feature>
<dbReference type="OrthoDB" id="9790390at2"/>
<dbReference type="Pfam" id="PF00085">
    <property type="entry name" value="Thioredoxin"/>
    <property type="match status" value="1"/>
</dbReference>
<proteinExistence type="inferred from homology"/>
<dbReference type="Gene3D" id="3.40.30.10">
    <property type="entry name" value="Glutaredoxin"/>
    <property type="match status" value="1"/>
</dbReference>
<keyword evidence="2" id="KW-0813">Transport</keyword>
<dbReference type="CDD" id="cd02947">
    <property type="entry name" value="TRX_family"/>
    <property type="match status" value="1"/>
</dbReference>
<evidence type="ECO:0000256" key="6">
    <source>
        <dbReference type="NCBIfam" id="TIGR01068"/>
    </source>
</evidence>
<dbReference type="PANTHER" id="PTHR45663">
    <property type="entry name" value="GEO12009P1"/>
    <property type="match status" value="1"/>
</dbReference>
<dbReference type="FunFam" id="3.40.30.10:FF:000001">
    <property type="entry name" value="Thioredoxin"/>
    <property type="match status" value="1"/>
</dbReference>
<keyword evidence="4 9" id="KW-1015">Disulfide bond</keyword>
<dbReference type="GO" id="GO:0045454">
    <property type="term" value="P:cell redox homeostasis"/>
    <property type="evidence" value="ECO:0007669"/>
    <property type="project" value="TreeGrafter"/>
</dbReference>
<dbReference type="EMBL" id="SSNZ01000009">
    <property type="protein sequence ID" value="THF48189.1"/>
    <property type="molecule type" value="Genomic_DNA"/>
</dbReference>
<evidence type="ECO:0000256" key="7">
    <source>
        <dbReference type="PIRNR" id="PIRNR000077"/>
    </source>
</evidence>
<organism evidence="11 12">
    <name type="scientific">Flavobacterium supellecticarium</name>
    <dbReference type="NCBI Taxonomy" id="2565924"/>
    <lineage>
        <taxon>Bacteria</taxon>
        <taxon>Pseudomonadati</taxon>
        <taxon>Bacteroidota</taxon>
        <taxon>Flavobacteriia</taxon>
        <taxon>Flavobacteriales</taxon>
        <taxon>Flavobacteriaceae</taxon>
        <taxon>Flavobacterium</taxon>
    </lineage>
</organism>
<comment type="caution">
    <text evidence="11">The sequence shown here is derived from an EMBL/GenBank/DDBJ whole genome shotgun (WGS) entry which is preliminary data.</text>
</comment>
<feature type="site" description="Deprotonates C-terminal active site Cys" evidence="8">
    <location>
        <position position="18"/>
    </location>
</feature>
<dbReference type="PANTHER" id="PTHR45663:SF11">
    <property type="entry name" value="GEO12009P1"/>
    <property type="match status" value="1"/>
</dbReference>
<dbReference type="Proteomes" id="UP000307507">
    <property type="component" value="Unassembled WGS sequence"/>
</dbReference>
<evidence type="ECO:0000256" key="2">
    <source>
        <dbReference type="ARBA" id="ARBA00022448"/>
    </source>
</evidence>
<evidence type="ECO:0000256" key="4">
    <source>
        <dbReference type="ARBA" id="ARBA00023157"/>
    </source>
</evidence>
<dbReference type="SUPFAM" id="SSF52833">
    <property type="entry name" value="Thioredoxin-like"/>
    <property type="match status" value="1"/>
</dbReference>
<evidence type="ECO:0000259" key="10">
    <source>
        <dbReference type="PROSITE" id="PS51352"/>
    </source>
</evidence>
<evidence type="ECO:0000256" key="3">
    <source>
        <dbReference type="ARBA" id="ARBA00022982"/>
    </source>
</evidence>
<name>A0A4S3ZRG0_9FLAO</name>
<dbReference type="AlphaFoldDB" id="A0A4S3ZRG0"/>
<dbReference type="InterPro" id="IPR013766">
    <property type="entry name" value="Thioredoxin_domain"/>
</dbReference>
<feature type="disulfide bond" description="Redox-active" evidence="9">
    <location>
        <begin position="24"/>
        <end position="27"/>
    </location>
</feature>
<dbReference type="PROSITE" id="PS51352">
    <property type="entry name" value="THIOREDOXIN_2"/>
    <property type="match status" value="1"/>
</dbReference>
<gene>
    <name evidence="11" type="primary">trxA</name>
    <name evidence="11" type="ORF">E6C50_15205</name>
</gene>
<dbReference type="PIRSF" id="PIRSF000077">
    <property type="entry name" value="Thioredoxin"/>
    <property type="match status" value="1"/>
</dbReference>
<evidence type="ECO:0000256" key="5">
    <source>
        <dbReference type="ARBA" id="ARBA00023284"/>
    </source>
</evidence>
<evidence type="ECO:0000256" key="9">
    <source>
        <dbReference type="PIRSR" id="PIRSR000077-4"/>
    </source>
</evidence>
<evidence type="ECO:0000256" key="8">
    <source>
        <dbReference type="PIRSR" id="PIRSR000077-1"/>
    </source>
</evidence>
<sequence>MMSTFSEIIQKKEPVLVDFFATWCQPCTVLAPVLKEVKDTLGEAVHIIKIDVDKNQSLAATYQIRSVPTMMLFKDGQQLWRHSGLISKEELITIIRAHKK</sequence>
<keyword evidence="3" id="KW-0249">Electron transport</keyword>
<accession>A0A4S3ZRG0</accession>
<dbReference type="GO" id="GO:0005829">
    <property type="term" value="C:cytosol"/>
    <property type="evidence" value="ECO:0007669"/>
    <property type="project" value="TreeGrafter"/>
</dbReference>
<protein>
    <recommendedName>
        <fullName evidence="6 7">Thioredoxin</fullName>
    </recommendedName>
</protein>
<comment type="similarity">
    <text evidence="1 7">Belongs to the thioredoxin family.</text>
</comment>
<reference evidence="11 12" key="1">
    <citation type="submission" date="2019-04" db="EMBL/GenBank/DDBJ databases">
        <title>Flavobacterium sp. nov. isolated from construction timber.</title>
        <authorList>
            <person name="Lin S.-Y."/>
            <person name="Chang C.-T."/>
            <person name="Young C.-C."/>
        </authorList>
    </citation>
    <scope>NUCLEOTIDE SEQUENCE [LARGE SCALE GENOMIC DNA]</scope>
    <source>
        <strain evidence="11 12">CC-CTC003</strain>
    </source>
</reference>
<feature type="site" description="Contributes to redox potential value" evidence="8">
    <location>
        <position position="26"/>
    </location>
</feature>
<keyword evidence="5 9" id="KW-0676">Redox-active center</keyword>
<evidence type="ECO:0000256" key="1">
    <source>
        <dbReference type="ARBA" id="ARBA00008987"/>
    </source>
</evidence>
<feature type="active site" description="Nucleophile" evidence="8">
    <location>
        <position position="27"/>
    </location>
</feature>
<dbReference type="InterPro" id="IPR036249">
    <property type="entry name" value="Thioredoxin-like_sf"/>
</dbReference>
<dbReference type="PRINTS" id="PR00421">
    <property type="entry name" value="THIOREDOXIN"/>
</dbReference>
<evidence type="ECO:0000313" key="12">
    <source>
        <dbReference type="Proteomes" id="UP000307507"/>
    </source>
</evidence>
<dbReference type="GO" id="GO:0015035">
    <property type="term" value="F:protein-disulfide reductase activity"/>
    <property type="evidence" value="ECO:0007669"/>
    <property type="project" value="UniProtKB-UniRule"/>
</dbReference>
<keyword evidence="12" id="KW-1185">Reference proteome</keyword>
<evidence type="ECO:0000313" key="11">
    <source>
        <dbReference type="EMBL" id="THF48189.1"/>
    </source>
</evidence>
<dbReference type="NCBIfam" id="TIGR01068">
    <property type="entry name" value="thioredoxin"/>
    <property type="match status" value="1"/>
</dbReference>
<feature type="active site" description="Nucleophile" evidence="8">
    <location>
        <position position="24"/>
    </location>
</feature>
<dbReference type="InterPro" id="IPR005746">
    <property type="entry name" value="Thioredoxin"/>
</dbReference>
<feature type="site" description="Contributes to redox potential value" evidence="8">
    <location>
        <position position="25"/>
    </location>
</feature>